<protein>
    <submittedName>
        <fullName evidence="1">Dihydroorotase</fullName>
    </submittedName>
</protein>
<accession>A0ABR3L1H7</accession>
<evidence type="ECO:0000313" key="2">
    <source>
        <dbReference type="Proteomes" id="UP001558632"/>
    </source>
</evidence>
<name>A0ABR3L1H7_TRISP</name>
<reference evidence="1 2" key="1">
    <citation type="submission" date="2024-07" db="EMBL/GenBank/DDBJ databases">
        <title>Enhanced genomic and transcriptomic resources for Trichinella pseudospiralis and T. spiralis underpin the discovery of pronounced molecular differences between stages and species.</title>
        <authorList>
            <person name="Pasi K.K."/>
            <person name="La Rosa G."/>
            <person name="Gomez-Morales M.A."/>
            <person name="Tosini F."/>
            <person name="Sumanam S."/>
            <person name="Young N.D."/>
            <person name="Chang B.C."/>
            <person name="Robin G.B."/>
        </authorList>
    </citation>
    <scope>NUCLEOTIDE SEQUENCE [LARGE SCALE GENOMIC DNA]</scope>
    <source>
        <strain evidence="1">ISS534</strain>
    </source>
</reference>
<evidence type="ECO:0000313" key="1">
    <source>
        <dbReference type="EMBL" id="KAL1245634.1"/>
    </source>
</evidence>
<proteinExistence type="predicted"/>
<organism evidence="1 2">
    <name type="scientific">Trichinella spiralis</name>
    <name type="common">Trichina worm</name>
    <dbReference type="NCBI Taxonomy" id="6334"/>
    <lineage>
        <taxon>Eukaryota</taxon>
        <taxon>Metazoa</taxon>
        <taxon>Ecdysozoa</taxon>
        <taxon>Nematoda</taxon>
        <taxon>Enoplea</taxon>
        <taxon>Dorylaimia</taxon>
        <taxon>Trichinellida</taxon>
        <taxon>Trichinellidae</taxon>
        <taxon>Trichinella</taxon>
    </lineage>
</organism>
<comment type="caution">
    <text evidence="1">The sequence shown here is derived from an EMBL/GenBank/DDBJ whole genome shotgun (WGS) entry which is preliminary data.</text>
</comment>
<dbReference type="Proteomes" id="UP001558632">
    <property type="component" value="Unassembled WGS sequence"/>
</dbReference>
<sequence length="168" mass="19634">MNIAPFSFSYLYTWIYLKRNYENRIILDTCARGLYKLLVTSEPLCQTRKPAELYIVGCDKAPSALLSPARLHQDYDRMFRDILFELCLEIGVDQFDTSGTNGKWKLPRPRPVQAAAFHLRHPDSQQYFLKTVVIEARCFLNAGNATSDRGRLEAISRRAWMWSSRWHR</sequence>
<keyword evidence="2" id="KW-1185">Reference proteome</keyword>
<gene>
    <name evidence="1" type="ORF">TSPI_01517</name>
</gene>
<dbReference type="EMBL" id="JBEUSY010000078">
    <property type="protein sequence ID" value="KAL1245634.1"/>
    <property type="molecule type" value="Genomic_DNA"/>
</dbReference>